<sequence length="200" mass="21951">MRNVVTLLLMCAFFLVGCAPLSVDLSESEYQSALYMATEPKHVNNITVINRASDAEIKNHLLGNSFIPIKTTVSPQLTVESDINLLLAETLIVKGDADKSLIVTIRKADVYRVTDTADRIPFVSLVIAGRDTEFVMFVALSLEVRKGGAIVDSYSVNHEVKIIGKATTSSAIAESYQQLIAKYRADVLGDIQRNFIDKSL</sequence>
<reference evidence="2 3" key="1">
    <citation type="submission" date="2018-06" db="EMBL/GenBank/DDBJ databases">
        <title>Genomic Encyclopedia of Type Strains, Phase III (KMG-III): the genomes of soil and plant-associated and newly described type strains.</title>
        <authorList>
            <person name="Whitman W."/>
        </authorList>
    </citation>
    <scope>NUCLEOTIDE SEQUENCE [LARGE SCALE GENOMIC DNA]</scope>
    <source>
        <strain evidence="2 3">CECT 7377</strain>
    </source>
</reference>
<evidence type="ECO:0008006" key="4">
    <source>
        <dbReference type="Google" id="ProtNLM"/>
    </source>
</evidence>
<comment type="caution">
    <text evidence="2">The sequence shown here is derived from an EMBL/GenBank/DDBJ whole genome shotgun (WGS) entry which is preliminary data.</text>
</comment>
<protein>
    <recommendedName>
        <fullName evidence="4">Lipoprotein</fullName>
    </recommendedName>
</protein>
<accession>A0A366JB32</accession>
<dbReference type="Proteomes" id="UP000252792">
    <property type="component" value="Unassembled WGS sequence"/>
</dbReference>
<keyword evidence="1" id="KW-0732">Signal</keyword>
<organism evidence="2 3">
    <name type="scientific">Marinomonas rhizomae</name>
    <dbReference type="NCBI Taxonomy" id="491948"/>
    <lineage>
        <taxon>Bacteria</taxon>
        <taxon>Pseudomonadati</taxon>
        <taxon>Pseudomonadota</taxon>
        <taxon>Gammaproteobacteria</taxon>
        <taxon>Oceanospirillales</taxon>
        <taxon>Oceanospirillaceae</taxon>
        <taxon>Marinomonas</taxon>
    </lineage>
</organism>
<proteinExistence type="predicted"/>
<dbReference type="AlphaFoldDB" id="A0A366JB32"/>
<feature type="chain" id="PRO_5016801002" description="Lipoprotein" evidence="1">
    <location>
        <begin position="19"/>
        <end position="200"/>
    </location>
</feature>
<evidence type="ECO:0000313" key="2">
    <source>
        <dbReference type="EMBL" id="RBP84246.1"/>
    </source>
</evidence>
<keyword evidence="3" id="KW-1185">Reference proteome</keyword>
<gene>
    <name evidence="2" type="ORF">DFP80_104149</name>
</gene>
<feature type="signal peptide" evidence="1">
    <location>
        <begin position="1"/>
        <end position="18"/>
    </location>
</feature>
<dbReference type="RefSeq" id="WP_113915895.1">
    <property type="nucleotide sequence ID" value="NZ_QNSE01000004.1"/>
</dbReference>
<evidence type="ECO:0000256" key="1">
    <source>
        <dbReference type="SAM" id="SignalP"/>
    </source>
</evidence>
<name>A0A366JB32_9GAMM</name>
<dbReference type="PROSITE" id="PS51257">
    <property type="entry name" value="PROKAR_LIPOPROTEIN"/>
    <property type="match status" value="1"/>
</dbReference>
<dbReference type="EMBL" id="QNSE01000004">
    <property type="protein sequence ID" value="RBP84246.1"/>
    <property type="molecule type" value="Genomic_DNA"/>
</dbReference>
<evidence type="ECO:0000313" key="3">
    <source>
        <dbReference type="Proteomes" id="UP000252792"/>
    </source>
</evidence>